<keyword evidence="3 10" id="KW-0808">Transferase</keyword>
<keyword evidence="8 10" id="KW-0472">Membrane</keyword>
<dbReference type="Proteomes" id="UP000014760">
    <property type="component" value="Unassembled WGS sequence"/>
</dbReference>
<evidence type="ECO:0000256" key="3">
    <source>
        <dbReference type="ARBA" id="ARBA00022679"/>
    </source>
</evidence>
<dbReference type="InterPro" id="IPR030457">
    <property type="entry name" value="ELO_CS"/>
</dbReference>
<evidence type="ECO:0000256" key="10">
    <source>
        <dbReference type="RuleBase" id="RU361115"/>
    </source>
</evidence>
<dbReference type="GO" id="GO:0034626">
    <property type="term" value="P:fatty acid elongation, polyunsaturated fatty acid"/>
    <property type="evidence" value="ECO:0007669"/>
    <property type="project" value="TreeGrafter"/>
</dbReference>
<keyword evidence="12" id="KW-1185">Reference proteome</keyword>
<reference evidence="11" key="3">
    <citation type="submission" date="2015-06" db="UniProtKB">
        <authorList>
            <consortium name="EnsemblMetazoa"/>
        </authorList>
    </citation>
    <scope>IDENTIFICATION</scope>
</reference>
<dbReference type="EC" id="2.3.1.199" evidence="10"/>
<organism evidence="11 12">
    <name type="scientific">Capitella teleta</name>
    <name type="common">Polychaete worm</name>
    <dbReference type="NCBI Taxonomy" id="283909"/>
    <lineage>
        <taxon>Eukaryota</taxon>
        <taxon>Metazoa</taxon>
        <taxon>Spiralia</taxon>
        <taxon>Lophotrochozoa</taxon>
        <taxon>Annelida</taxon>
        <taxon>Polychaeta</taxon>
        <taxon>Sedentaria</taxon>
        <taxon>Scolecida</taxon>
        <taxon>Capitellidae</taxon>
        <taxon>Capitella</taxon>
    </lineage>
</organism>
<evidence type="ECO:0000256" key="6">
    <source>
        <dbReference type="ARBA" id="ARBA00022989"/>
    </source>
</evidence>
<dbReference type="GO" id="GO:0042761">
    <property type="term" value="P:very long-chain fatty acid biosynthetic process"/>
    <property type="evidence" value="ECO:0007669"/>
    <property type="project" value="TreeGrafter"/>
</dbReference>
<feature type="transmembrane region" description="Helical" evidence="10">
    <location>
        <begin position="136"/>
        <end position="155"/>
    </location>
</feature>
<evidence type="ECO:0000256" key="5">
    <source>
        <dbReference type="ARBA" id="ARBA00022832"/>
    </source>
</evidence>
<proteinExistence type="inferred from homology"/>
<dbReference type="InterPro" id="IPR002076">
    <property type="entry name" value="ELO_fam"/>
</dbReference>
<keyword evidence="6 10" id="KW-1133">Transmembrane helix</keyword>
<accession>X1ZD62</accession>
<feature type="transmembrane region" description="Helical" evidence="10">
    <location>
        <begin position="62"/>
        <end position="86"/>
    </location>
</feature>
<sequence>MFDWKTYDDLMTKADPRVEDYFMMSAFWPSAVICMLYVYLVVWGLPKFMENRKPMQLREIMLVYNFLMVVLSGYTCMEFALAGWFAGYSWGCQPVDYSASPQAVRMVNVCWLFYFTKFIELLDTVFFVLRKKYNQVTFLHVFHHGIMPASWWWGVKFVPGGFGTFHALLNSFIHFMMYIYYGVAGLGPQYQKYLWWKKYMTSLQITQFLLVCVHTSQLFFTECDYPMMFAYWIGAYALIFLIMFADFYRKSYQKPKSLKSSATKNGVQKVD</sequence>
<dbReference type="HOGENOM" id="CLU_048483_0_2_1"/>
<dbReference type="AlphaFoldDB" id="X1ZD62"/>
<dbReference type="OrthoDB" id="434092at2759"/>
<dbReference type="GO" id="GO:0009922">
    <property type="term" value="F:fatty acid elongase activity"/>
    <property type="evidence" value="ECO:0007669"/>
    <property type="project" value="UniProtKB-EC"/>
</dbReference>
<evidence type="ECO:0000256" key="8">
    <source>
        <dbReference type="ARBA" id="ARBA00023136"/>
    </source>
</evidence>
<dbReference type="EnsemblMetazoa" id="CapteT173658">
    <property type="protein sequence ID" value="CapteP173658"/>
    <property type="gene ID" value="CapteG173658"/>
</dbReference>
<keyword evidence="9 10" id="KW-0275">Fatty acid biosynthesis</keyword>
<evidence type="ECO:0000256" key="7">
    <source>
        <dbReference type="ARBA" id="ARBA00023098"/>
    </source>
</evidence>
<dbReference type="GO" id="GO:0034625">
    <property type="term" value="P:fatty acid elongation, monounsaturated fatty acid"/>
    <property type="evidence" value="ECO:0007669"/>
    <property type="project" value="TreeGrafter"/>
</dbReference>
<dbReference type="PROSITE" id="PS01188">
    <property type="entry name" value="ELO"/>
    <property type="match status" value="1"/>
</dbReference>
<feature type="transmembrane region" description="Helical" evidence="10">
    <location>
        <begin position="21"/>
        <end position="42"/>
    </location>
</feature>
<evidence type="ECO:0000313" key="12">
    <source>
        <dbReference type="Proteomes" id="UP000014760"/>
    </source>
</evidence>
<keyword evidence="2 10" id="KW-0444">Lipid biosynthesis</keyword>
<evidence type="ECO:0000256" key="4">
    <source>
        <dbReference type="ARBA" id="ARBA00022692"/>
    </source>
</evidence>
<comment type="catalytic activity">
    <reaction evidence="10">
        <text>a very-long-chain acyl-CoA + malonyl-CoA + H(+) = a very-long-chain 3-oxoacyl-CoA + CO2 + CoA</text>
        <dbReference type="Rhea" id="RHEA:32727"/>
        <dbReference type="ChEBI" id="CHEBI:15378"/>
        <dbReference type="ChEBI" id="CHEBI:16526"/>
        <dbReference type="ChEBI" id="CHEBI:57287"/>
        <dbReference type="ChEBI" id="CHEBI:57384"/>
        <dbReference type="ChEBI" id="CHEBI:90725"/>
        <dbReference type="ChEBI" id="CHEBI:90736"/>
        <dbReference type="EC" id="2.3.1.199"/>
    </reaction>
</comment>
<dbReference type="EMBL" id="AMQN01000174">
    <property type="status" value="NOT_ANNOTATED_CDS"/>
    <property type="molecule type" value="Genomic_DNA"/>
</dbReference>
<feature type="transmembrane region" description="Helical" evidence="10">
    <location>
        <begin position="199"/>
        <end position="217"/>
    </location>
</feature>
<dbReference type="GO" id="GO:0030148">
    <property type="term" value="P:sphingolipid biosynthetic process"/>
    <property type="evidence" value="ECO:0007669"/>
    <property type="project" value="TreeGrafter"/>
</dbReference>
<dbReference type="GO" id="GO:0005789">
    <property type="term" value="C:endoplasmic reticulum membrane"/>
    <property type="evidence" value="ECO:0007669"/>
    <property type="project" value="TreeGrafter"/>
</dbReference>
<keyword evidence="5 10" id="KW-0276">Fatty acid metabolism</keyword>
<reference evidence="12" key="1">
    <citation type="submission" date="2012-12" db="EMBL/GenBank/DDBJ databases">
        <authorList>
            <person name="Hellsten U."/>
            <person name="Grimwood J."/>
            <person name="Chapman J.A."/>
            <person name="Shapiro H."/>
            <person name="Aerts A."/>
            <person name="Otillar R.P."/>
            <person name="Terry A.Y."/>
            <person name="Boore J.L."/>
            <person name="Simakov O."/>
            <person name="Marletaz F."/>
            <person name="Cho S.-J."/>
            <person name="Edsinger-Gonzales E."/>
            <person name="Havlak P."/>
            <person name="Kuo D.-H."/>
            <person name="Larsson T."/>
            <person name="Lv J."/>
            <person name="Arendt D."/>
            <person name="Savage R."/>
            <person name="Osoegawa K."/>
            <person name="de Jong P."/>
            <person name="Lindberg D.R."/>
            <person name="Seaver E.C."/>
            <person name="Weisblat D.A."/>
            <person name="Putnam N.H."/>
            <person name="Grigoriev I.V."/>
            <person name="Rokhsar D.S."/>
        </authorList>
    </citation>
    <scope>NUCLEOTIDE SEQUENCE</scope>
    <source>
        <strain evidence="12">I ESC-2004</strain>
    </source>
</reference>
<dbReference type="GO" id="GO:0019367">
    <property type="term" value="P:fatty acid elongation, saturated fatty acid"/>
    <property type="evidence" value="ECO:0007669"/>
    <property type="project" value="TreeGrafter"/>
</dbReference>
<evidence type="ECO:0000256" key="2">
    <source>
        <dbReference type="ARBA" id="ARBA00022516"/>
    </source>
</evidence>
<name>X1ZD62_CAPTE</name>
<keyword evidence="4 10" id="KW-0812">Transmembrane</keyword>
<evidence type="ECO:0000313" key="11">
    <source>
        <dbReference type="EnsemblMetazoa" id="CapteP173658"/>
    </source>
</evidence>
<evidence type="ECO:0000256" key="9">
    <source>
        <dbReference type="ARBA" id="ARBA00023160"/>
    </source>
</evidence>
<comment type="similarity">
    <text evidence="10">Belongs to the ELO family.</text>
</comment>
<dbReference type="PANTHER" id="PTHR11157">
    <property type="entry name" value="FATTY ACID ACYL TRANSFERASE-RELATED"/>
    <property type="match status" value="1"/>
</dbReference>
<dbReference type="OMA" id="EFMQNAD"/>
<feature type="transmembrane region" description="Helical" evidence="10">
    <location>
        <begin position="229"/>
        <end position="248"/>
    </location>
</feature>
<feature type="transmembrane region" description="Helical" evidence="10">
    <location>
        <begin position="106"/>
        <end position="129"/>
    </location>
</feature>
<dbReference type="PANTHER" id="PTHR11157:SF69">
    <property type="entry name" value="ELONGATION OF VERY LONG CHAIN FATTY ACIDS PROTEIN 7"/>
    <property type="match status" value="1"/>
</dbReference>
<reference evidence="12" key="2">
    <citation type="journal article" date="2013" name="Nature">
        <title>Insights into bilaterian evolution from three spiralian genomes.</title>
        <authorList>
            <person name="Simakov O."/>
            <person name="Marletaz F."/>
            <person name="Cho S.J."/>
            <person name="Edsinger-Gonzales E."/>
            <person name="Havlak P."/>
            <person name="Hellsten U."/>
            <person name="Kuo D.H."/>
            <person name="Larsson T."/>
            <person name="Lv J."/>
            <person name="Arendt D."/>
            <person name="Savage R."/>
            <person name="Osoegawa K."/>
            <person name="de Jong P."/>
            <person name="Grimwood J."/>
            <person name="Chapman J.A."/>
            <person name="Shapiro H."/>
            <person name="Aerts A."/>
            <person name="Otillar R.P."/>
            <person name="Terry A.Y."/>
            <person name="Boore J.L."/>
            <person name="Grigoriev I.V."/>
            <person name="Lindberg D.R."/>
            <person name="Seaver E.C."/>
            <person name="Weisblat D.A."/>
            <person name="Putnam N.H."/>
            <person name="Rokhsar D.S."/>
        </authorList>
    </citation>
    <scope>NUCLEOTIDE SEQUENCE</scope>
    <source>
        <strain evidence="12">I ESC-2004</strain>
    </source>
</reference>
<evidence type="ECO:0000256" key="1">
    <source>
        <dbReference type="ARBA" id="ARBA00004141"/>
    </source>
</evidence>
<feature type="transmembrane region" description="Helical" evidence="10">
    <location>
        <begin position="167"/>
        <end position="187"/>
    </location>
</feature>
<keyword evidence="7 10" id="KW-0443">Lipid metabolism</keyword>
<dbReference type="Pfam" id="PF01151">
    <property type="entry name" value="ELO"/>
    <property type="match status" value="1"/>
</dbReference>
<comment type="subcellular location">
    <subcellularLocation>
        <location evidence="1">Membrane</location>
        <topology evidence="1">Multi-pass membrane protein</topology>
    </subcellularLocation>
</comment>
<protein>
    <recommendedName>
        <fullName evidence="10">Elongation of very long chain fatty acids protein</fullName>
        <ecNumber evidence="10">2.3.1.199</ecNumber>
    </recommendedName>
    <alternativeName>
        <fullName evidence="10">Very-long-chain 3-oxoacyl-CoA synthase</fullName>
    </alternativeName>
</protein>